<reference evidence="1 2" key="1">
    <citation type="journal article" date="2014" name="Int. J. Syst. Evol. Microbiol.">
        <title>Complete genome sequence of Corynebacterium casei LMG S-19264T (=DSM 44701T), isolated from a smear-ripened cheese.</title>
        <authorList>
            <consortium name="US DOE Joint Genome Institute (JGI-PGF)"/>
            <person name="Walter F."/>
            <person name="Albersmeier A."/>
            <person name="Kalinowski J."/>
            <person name="Ruckert C."/>
        </authorList>
    </citation>
    <scope>NUCLEOTIDE SEQUENCE [LARGE SCALE GENOMIC DNA]</scope>
    <source>
        <strain evidence="1 2">KCTC 12866</strain>
    </source>
</reference>
<name>A0A8J3DCD3_9BACT</name>
<proteinExistence type="predicted"/>
<dbReference type="NCBIfam" id="TIGR04131">
    <property type="entry name" value="Bac_Flav_CTERM"/>
    <property type="match status" value="1"/>
</dbReference>
<dbReference type="EMBL" id="BMXF01000004">
    <property type="protein sequence ID" value="GHB82246.1"/>
    <property type="molecule type" value="Genomic_DNA"/>
</dbReference>
<dbReference type="AlphaFoldDB" id="A0A8J3DCD3"/>
<dbReference type="Pfam" id="PF13585">
    <property type="entry name" value="CHU_C"/>
    <property type="match status" value="1"/>
</dbReference>
<comment type="caution">
    <text evidence="1">The sequence shown here is derived from an EMBL/GenBank/DDBJ whole genome shotgun (WGS) entry which is preliminary data.</text>
</comment>
<accession>A0A8J3DCD3</accession>
<organism evidence="1 2">
    <name type="scientific">Persicitalea jodogahamensis</name>
    <dbReference type="NCBI Taxonomy" id="402147"/>
    <lineage>
        <taxon>Bacteria</taxon>
        <taxon>Pseudomonadati</taxon>
        <taxon>Bacteroidota</taxon>
        <taxon>Cytophagia</taxon>
        <taxon>Cytophagales</taxon>
        <taxon>Spirosomataceae</taxon>
        <taxon>Persicitalea</taxon>
    </lineage>
</organism>
<sequence>MTENGCVALDSIQVIVIDCSLPPVPLIESNNSVETSIEICPERPVLLQIREPGDWTYQWKLDGSDIPGGDGDTHYASKVGKYSVTRRFKNSELCRLFSISKSVNLIPGNPPIIDINGNNIALCPGGSIDIETTANESYTYRWLYEQNPNIIGSEASVSVNEIGMYQLVVTNEENGCTSQEKFDVKSDTSTIPTPTIYYNGQTTEAIAFCAGETKMLEIQNPGDWVYQWYLDGILIKNANSAALPLSKEGFYTVEKNYDAGKHCAGPATSKPVEVVVFDSPEAEILRASEVLCSGNKLDLEAQANDSYNYTWQFNSKILAETGSRLTVSEGGFYQLTIIDKQNNCSNRDSVFIAEEMIAVELPDKIIIRRGGSTILDPTSSSSAQDANYLWTPSYGLDDPDALKTKAFPDQTTSYVLVGKTPGGCTAADTTEIIVVDRIYIPDAFTPNGDGINDLLMVANGKELVESINIYNRWGSLVFHSENYENPWDGTFHNTKVPSGNYTYIIRTSIETYKGSIMVLY</sequence>
<protein>
    <recommendedName>
        <fullName evidence="3">Gliding motility-associated C-terminal domain-containing protein</fullName>
    </recommendedName>
</protein>
<evidence type="ECO:0008006" key="3">
    <source>
        <dbReference type="Google" id="ProtNLM"/>
    </source>
</evidence>
<keyword evidence="2" id="KW-1185">Reference proteome</keyword>
<gene>
    <name evidence="1" type="ORF">GCM10007390_41700</name>
</gene>
<evidence type="ECO:0000313" key="1">
    <source>
        <dbReference type="EMBL" id="GHB82246.1"/>
    </source>
</evidence>
<dbReference type="Proteomes" id="UP000598271">
    <property type="component" value="Unassembled WGS sequence"/>
</dbReference>
<dbReference type="InterPro" id="IPR026341">
    <property type="entry name" value="T9SS_type_B"/>
</dbReference>
<evidence type="ECO:0000313" key="2">
    <source>
        <dbReference type="Proteomes" id="UP000598271"/>
    </source>
</evidence>